<dbReference type="EMBL" id="OCNJ01000003">
    <property type="protein sequence ID" value="SOD93354.1"/>
    <property type="molecule type" value="Genomic_DNA"/>
</dbReference>
<keyword evidence="3" id="KW-0804">Transcription</keyword>
<dbReference type="GO" id="GO:0045892">
    <property type="term" value="P:negative regulation of DNA-templated transcription"/>
    <property type="evidence" value="ECO:0007669"/>
    <property type="project" value="TreeGrafter"/>
</dbReference>
<sequence>MHSWGRDVRDHTGHSSGDDRNPFPKHHQVYLVLRQQILEGLYDDTTALPNEMQLCDQFDVSRITIRKAMERLEREGLVERHRGRGTFPRPGFRDSPVQASISGSIENLIAMGLKTEVRVESLVYVAAPPDVAAALDLAPGTLVQKVVRVRSHQGRPFSHLTTWVPEDLGRTFDRHDLTSQPLLRLLERAGARIDRAEQAITAKLAAPDVARLLETDPGEALLCIRRVVWDKTGRRVEYITGLYRPDTYEHQMSFERRTRDGKDVWST</sequence>
<evidence type="ECO:0000256" key="2">
    <source>
        <dbReference type="ARBA" id="ARBA00023125"/>
    </source>
</evidence>
<dbReference type="SUPFAM" id="SSF64288">
    <property type="entry name" value="Chorismate lyase-like"/>
    <property type="match status" value="1"/>
</dbReference>
<evidence type="ECO:0000259" key="5">
    <source>
        <dbReference type="PROSITE" id="PS50949"/>
    </source>
</evidence>
<dbReference type="PANTHER" id="PTHR44846:SF1">
    <property type="entry name" value="MANNOSYL-D-GLYCERATE TRANSPORT_METABOLISM SYSTEM REPRESSOR MNGR-RELATED"/>
    <property type="match status" value="1"/>
</dbReference>
<dbReference type="Gene3D" id="1.10.10.10">
    <property type="entry name" value="Winged helix-like DNA-binding domain superfamily/Winged helix DNA-binding domain"/>
    <property type="match status" value="1"/>
</dbReference>
<dbReference type="SMART" id="SM00866">
    <property type="entry name" value="UTRA"/>
    <property type="match status" value="1"/>
</dbReference>
<feature type="region of interest" description="Disordered" evidence="4">
    <location>
        <begin position="1"/>
        <end position="24"/>
    </location>
</feature>
<dbReference type="InterPro" id="IPR011663">
    <property type="entry name" value="UTRA"/>
</dbReference>
<dbReference type="InterPro" id="IPR000524">
    <property type="entry name" value="Tscrpt_reg_HTH_GntR"/>
</dbReference>
<evidence type="ECO:0000256" key="1">
    <source>
        <dbReference type="ARBA" id="ARBA00023015"/>
    </source>
</evidence>
<reference evidence="6 7" key="1">
    <citation type="submission" date="2017-09" db="EMBL/GenBank/DDBJ databases">
        <authorList>
            <person name="Ehlers B."/>
            <person name="Leendertz F.H."/>
        </authorList>
    </citation>
    <scope>NUCLEOTIDE SEQUENCE [LARGE SCALE GENOMIC DNA]</scope>
    <source>
        <strain evidence="6 7">USBA 140</strain>
    </source>
</reference>
<dbReference type="GO" id="GO:0003700">
    <property type="term" value="F:DNA-binding transcription factor activity"/>
    <property type="evidence" value="ECO:0007669"/>
    <property type="project" value="InterPro"/>
</dbReference>
<dbReference type="Gene3D" id="3.40.1410.10">
    <property type="entry name" value="Chorismate lyase-like"/>
    <property type="match status" value="1"/>
</dbReference>
<proteinExistence type="predicted"/>
<evidence type="ECO:0000313" key="6">
    <source>
        <dbReference type="EMBL" id="SOD93354.1"/>
    </source>
</evidence>
<dbReference type="Pfam" id="PF00392">
    <property type="entry name" value="GntR"/>
    <property type="match status" value="1"/>
</dbReference>
<keyword evidence="1" id="KW-0805">Transcription regulation</keyword>
<dbReference type="InterPro" id="IPR036388">
    <property type="entry name" value="WH-like_DNA-bd_sf"/>
</dbReference>
<evidence type="ECO:0000256" key="3">
    <source>
        <dbReference type="ARBA" id="ARBA00023163"/>
    </source>
</evidence>
<dbReference type="SMART" id="SM00345">
    <property type="entry name" value="HTH_GNTR"/>
    <property type="match status" value="1"/>
</dbReference>
<dbReference type="InterPro" id="IPR050679">
    <property type="entry name" value="Bact_HTH_transcr_reg"/>
</dbReference>
<feature type="compositionally biased region" description="Basic and acidic residues" evidence="4">
    <location>
        <begin position="1"/>
        <end position="22"/>
    </location>
</feature>
<dbReference type="Proteomes" id="UP000219621">
    <property type="component" value="Unassembled WGS sequence"/>
</dbReference>
<dbReference type="AlphaFoldDB" id="A0A286GEB4"/>
<keyword evidence="7" id="KW-1185">Reference proteome</keyword>
<dbReference type="PANTHER" id="PTHR44846">
    <property type="entry name" value="MANNOSYL-D-GLYCERATE TRANSPORT/METABOLISM SYSTEM REPRESSOR MNGR-RELATED"/>
    <property type="match status" value="1"/>
</dbReference>
<dbReference type="InterPro" id="IPR036390">
    <property type="entry name" value="WH_DNA-bd_sf"/>
</dbReference>
<keyword evidence="2" id="KW-0238">DNA-binding</keyword>
<dbReference type="PRINTS" id="PR00035">
    <property type="entry name" value="HTHGNTR"/>
</dbReference>
<dbReference type="CDD" id="cd07377">
    <property type="entry name" value="WHTH_GntR"/>
    <property type="match status" value="1"/>
</dbReference>
<name>A0A286GEB4_9PROT</name>
<dbReference type="SUPFAM" id="SSF46785">
    <property type="entry name" value="Winged helix' DNA-binding domain"/>
    <property type="match status" value="1"/>
</dbReference>
<dbReference type="InterPro" id="IPR028978">
    <property type="entry name" value="Chorismate_lyase_/UTRA_dom_sf"/>
</dbReference>
<dbReference type="Pfam" id="PF07702">
    <property type="entry name" value="UTRA"/>
    <property type="match status" value="1"/>
</dbReference>
<dbReference type="GO" id="GO:0003677">
    <property type="term" value="F:DNA binding"/>
    <property type="evidence" value="ECO:0007669"/>
    <property type="project" value="UniProtKB-KW"/>
</dbReference>
<organism evidence="6 7">
    <name type="scientific">Caenispirillum bisanense</name>
    <dbReference type="NCBI Taxonomy" id="414052"/>
    <lineage>
        <taxon>Bacteria</taxon>
        <taxon>Pseudomonadati</taxon>
        <taxon>Pseudomonadota</taxon>
        <taxon>Alphaproteobacteria</taxon>
        <taxon>Rhodospirillales</taxon>
        <taxon>Novispirillaceae</taxon>
        <taxon>Caenispirillum</taxon>
    </lineage>
</organism>
<evidence type="ECO:0000256" key="4">
    <source>
        <dbReference type="SAM" id="MobiDB-lite"/>
    </source>
</evidence>
<feature type="domain" description="HTH gntR-type" evidence="5">
    <location>
        <begin position="23"/>
        <end position="91"/>
    </location>
</feature>
<gene>
    <name evidence="6" type="ORF">SAMN05421508_10342</name>
</gene>
<accession>A0A286GEB4</accession>
<dbReference type="OrthoDB" id="7334968at2"/>
<dbReference type="PROSITE" id="PS50949">
    <property type="entry name" value="HTH_GNTR"/>
    <property type="match status" value="1"/>
</dbReference>
<evidence type="ECO:0000313" key="7">
    <source>
        <dbReference type="Proteomes" id="UP000219621"/>
    </source>
</evidence>
<protein>
    <submittedName>
        <fullName evidence="6">GntR family transcriptional regulator</fullName>
    </submittedName>
</protein>